<dbReference type="Gene3D" id="3.40.50.720">
    <property type="entry name" value="NAD(P)-binding Rossmann-like Domain"/>
    <property type="match status" value="1"/>
</dbReference>
<dbReference type="AlphaFoldDB" id="A0A1I6KDX1"/>
<dbReference type="RefSeq" id="WP_089813777.1">
    <property type="nucleotide sequence ID" value="NZ_FOZK01000001.1"/>
</dbReference>
<proteinExistence type="inferred from homology"/>
<keyword evidence="4" id="KW-1185">Reference proteome</keyword>
<dbReference type="Proteomes" id="UP000199062">
    <property type="component" value="Unassembled WGS sequence"/>
</dbReference>
<dbReference type="InterPro" id="IPR002347">
    <property type="entry name" value="SDR_fam"/>
</dbReference>
<organism evidence="3 4">
    <name type="scientific">Halomicrobium zhouii</name>
    <dbReference type="NCBI Taxonomy" id="767519"/>
    <lineage>
        <taxon>Archaea</taxon>
        <taxon>Methanobacteriati</taxon>
        <taxon>Methanobacteriota</taxon>
        <taxon>Stenosarchaea group</taxon>
        <taxon>Halobacteria</taxon>
        <taxon>Halobacteriales</taxon>
        <taxon>Haloarculaceae</taxon>
        <taxon>Halomicrobium</taxon>
    </lineage>
</organism>
<evidence type="ECO:0000313" key="3">
    <source>
        <dbReference type="EMBL" id="SFR89407.1"/>
    </source>
</evidence>
<dbReference type="GO" id="GO:0016491">
    <property type="term" value="F:oxidoreductase activity"/>
    <property type="evidence" value="ECO:0007669"/>
    <property type="project" value="UniProtKB-KW"/>
</dbReference>
<reference evidence="3 4" key="1">
    <citation type="submission" date="2016-10" db="EMBL/GenBank/DDBJ databases">
        <authorList>
            <person name="de Groot N.N."/>
        </authorList>
    </citation>
    <scope>NUCLEOTIDE SEQUENCE [LARGE SCALE GENOMIC DNA]</scope>
    <source>
        <strain evidence="3 4">CGMCC 1.10457</strain>
    </source>
</reference>
<evidence type="ECO:0000256" key="2">
    <source>
        <dbReference type="ARBA" id="ARBA00023002"/>
    </source>
</evidence>
<dbReference type="FunFam" id="3.40.50.720:FF:000084">
    <property type="entry name" value="Short-chain dehydrogenase reductase"/>
    <property type="match status" value="1"/>
</dbReference>
<dbReference type="OrthoDB" id="7442at2157"/>
<evidence type="ECO:0000313" key="4">
    <source>
        <dbReference type="Proteomes" id="UP000199062"/>
    </source>
</evidence>
<dbReference type="InterPro" id="IPR036291">
    <property type="entry name" value="NAD(P)-bd_dom_sf"/>
</dbReference>
<keyword evidence="2" id="KW-0560">Oxidoreductase</keyword>
<dbReference type="PANTHER" id="PTHR24321:SF8">
    <property type="entry name" value="ESTRADIOL 17-BETA-DEHYDROGENASE 8-RELATED"/>
    <property type="match status" value="1"/>
</dbReference>
<sequence length="261" mass="27363">MSQRFQNDVAVVTGGGAGIGAATCRRLAREGAHVVAVDWDGESAEETVDAIHRDGGPESLAIETDVSDESAVAEMADRVDERFGAVDALVNNAGIRVDPKPVTEADEASWDRVLDVNLKGTAFCSKHLVPLIDDGSGGAVVNVASVGAGWARENWAQYDATKGGIVSMTHDMACDHADQDIRVNAVSPGWVITEYHVGDRTGQAAREFVDEKTTRGGSDENILERAAKPDELAAAICFLASDEASFLTGVNVPVDGGASVI</sequence>
<dbReference type="STRING" id="767519.SAMN05216559_0624"/>
<dbReference type="Pfam" id="PF13561">
    <property type="entry name" value="adh_short_C2"/>
    <property type="match status" value="1"/>
</dbReference>
<dbReference type="PRINTS" id="PR00080">
    <property type="entry name" value="SDRFAMILY"/>
</dbReference>
<protein>
    <submittedName>
        <fullName evidence="3">3-oxoacyl-[acyl-carrier protein] reductase</fullName>
    </submittedName>
</protein>
<gene>
    <name evidence="3" type="ORF">SAMN05216559_0624</name>
</gene>
<name>A0A1I6KDX1_9EURY</name>
<dbReference type="PANTHER" id="PTHR24321">
    <property type="entry name" value="DEHYDROGENASES, SHORT CHAIN"/>
    <property type="match status" value="1"/>
</dbReference>
<dbReference type="CDD" id="cd05233">
    <property type="entry name" value="SDR_c"/>
    <property type="match status" value="1"/>
</dbReference>
<accession>A0A1I6KDX1</accession>
<dbReference type="SUPFAM" id="SSF51735">
    <property type="entry name" value="NAD(P)-binding Rossmann-fold domains"/>
    <property type="match status" value="1"/>
</dbReference>
<evidence type="ECO:0000256" key="1">
    <source>
        <dbReference type="ARBA" id="ARBA00006484"/>
    </source>
</evidence>
<dbReference type="PRINTS" id="PR00081">
    <property type="entry name" value="GDHRDH"/>
</dbReference>
<comment type="similarity">
    <text evidence="1">Belongs to the short-chain dehydrogenases/reductases (SDR) family.</text>
</comment>
<dbReference type="NCBIfam" id="NF005559">
    <property type="entry name" value="PRK07231.1"/>
    <property type="match status" value="1"/>
</dbReference>
<dbReference type="EMBL" id="FOZK01000001">
    <property type="protein sequence ID" value="SFR89407.1"/>
    <property type="molecule type" value="Genomic_DNA"/>
</dbReference>